<feature type="transmembrane region" description="Helical" evidence="8">
    <location>
        <begin position="68"/>
        <end position="91"/>
    </location>
</feature>
<keyword evidence="4" id="KW-0067">ATP-binding</keyword>
<keyword evidence="3" id="KW-0547">Nucleotide-binding</keyword>
<keyword evidence="11" id="KW-1185">Reference proteome</keyword>
<dbReference type="PANTHER" id="PTHR42861">
    <property type="entry name" value="CALCIUM-TRANSPORTING ATPASE"/>
    <property type="match status" value="1"/>
</dbReference>
<dbReference type="InterPro" id="IPR006068">
    <property type="entry name" value="ATPase_P-typ_cation-transptr_C"/>
</dbReference>
<sequence length="866" mass="96276">MKKTIKSFQFDLNDYEMKNQSNDLPFDLKSAKDFLSKGGLTTSEVLALKKIHGKNELRSQKPKRIYNYLLELFKDPMVYLLFICGCIYFFLGDHSEAAMLLAFFFLIIIITIFQEKKTGNAIEALKSISNPRALTLRDGQQKRIAGTDIVPGDIVYLNEGDYIPADSHLISSINVEVDESILTGESVPVKKEVAEELLSGTTIVNGHAIAIVHSIGQNTFLGRIGKIIDKDESNHSRLEIETSLLVKKLSFIALGLCALVIIIYSLSNHDWIKGPLLGISLAMAILPNELPAVLTIYFAMAAWRLSKYKVLTRKISSIENLGSINVLCVDKTGTLTMNKMAIQKIYSNDQTIDLSEHLETQLPEIFHEVLEYGILASRKDPFDPMEIAFSSTGNKYLKDTEHLHHDWDLEKEYPLTTQLLSVTHAWKGKDSNGFVIGVKGSPEAIIDLCHMNEGDKNKIQKLSDDMASNGLRILGVAKSYTPDKKLPAIQHDFEFKFLGLVGIADPIRPGIKESIAECKNAGIRVVMLTGDHPVTAKSIARQIGLHDPDNVITGVQLDKIPDTELCELIKNVSVFSRIMPEQKLRLVEIFKKNKDIVAMTGDGVNDAPALRSAHIGIAMGEKGTDVAREASDIVLLNDDFSSIVESIKCGRKVYLNIKNALIYLFSIHIPIAGMSVLPVIFNLPLVLLPAHIAFLHLIIEPASSIAFEGDDPPFDIMKQAPRPSDEILFNFDLWYASFMKGTILFLSLAVVYLISLWRHQGEADARTLVMTTLILSNTFLIFLNRGPNVSILNNLTKKPNKIVIWIIITSLLLLIAALYIPSARTLLSFSFMHPIDIAICILATLVSVGISELSIFIFARKKLVNQ</sequence>
<dbReference type="PROSITE" id="PS00154">
    <property type="entry name" value="ATPASE_E1_E2"/>
    <property type="match status" value="1"/>
</dbReference>
<dbReference type="InterPro" id="IPR001757">
    <property type="entry name" value="P_typ_ATPase"/>
</dbReference>
<dbReference type="EMBL" id="JAYGJQ010000002">
    <property type="protein sequence ID" value="MEA9357841.1"/>
    <property type="molecule type" value="Genomic_DNA"/>
</dbReference>
<dbReference type="SUPFAM" id="SSF81653">
    <property type="entry name" value="Calcium ATPase, transduction domain A"/>
    <property type="match status" value="1"/>
</dbReference>
<dbReference type="SFLD" id="SFLDF00027">
    <property type="entry name" value="p-type_atpase"/>
    <property type="match status" value="1"/>
</dbReference>
<evidence type="ECO:0000313" key="10">
    <source>
        <dbReference type="EMBL" id="MEA9357841.1"/>
    </source>
</evidence>
<dbReference type="SUPFAM" id="SSF81665">
    <property type="entry name" value="Calcium ATPase, transmembrane domain M"/>
    <property type="match status" value="1"/>
</dbReference>
<protein>
    <submittedName>
        <fullName evidence="10">Cation-translocating P-type ATPase</fullName>
    </submittedName>
</protein>
<evidence type="ECO:0000256" key="5">
    <source>
        <dbReference type="ARBA" id="ARBA00022967"/>
    </source>
</evidence>
<evidence type="ECO:0000256" key="2">
    <source>
        <dbReference type="ARBA" id="ARBA00022692"/>
    </source>
</evidence>
<feature type="transmembrane region" description="Helical" evidence="8">
    <location>
        <begin position="660"/>
        <end position="681"/>
    </location>
</feature>
<feature type="transmembrane region" description="Helical" evidence="8">
    <location>
        <begin position="279"/>
        <end position="303"/>
    </location>
</feature>
<dbReference type="InterPro" id="IPR044492">
    <property type="entry name" value="P_typ_ATPase_HD_dom"/>
</dbReference>
<dbReference type="PRINTS" id="PR00120">
    <property type="entry name" value="HATPASE"/>
</dbReference>
<dbReference type="InterPro" id="IPR023299">
    <property type="entry name" value="ATPase_P-typ_cyto_dom_N"/>
</dbReference>
<proteinExistence type="predicted"/>
<dbReference type="Pfam" id="PF00122">
    <property type="entry name" value="E1-E2_ATPase"/>
    <property type="match status" value="1"/>
</dbReference>
<keyword evidence="6 8" id="KW-1133">Transmembrane helix</keyword>
<feature type="transmembrane region" description="Helical" evidence="8">
    <location>
        <begin position="733"/>
        <end position="753"/>
    </location>
</feature>
<evidence type="ECO:0000256" key="6">
    <source>
        <dbReference type="ARBA" id="ARBA00022989"/>
    </source>
</evidence>
<dbReference type="Gene3D" id="3.40.50.1000">
    <property type="entry name" value="HAD superfamily/HAD-like"/>
    <property type="match status" value="1"/>
</dbReference>
<comment type="subcellular location">
    <subcellularLocation>
        <location evidence="1">Membrane</location>
        <topology evidence="1">Multi-pass membrane protein</topology>
    </subcellularLocation>
</comment>
<feature type="transmembrane region" description="Helical" evidence="8">
    <location>
        <begin position="802"/>
        <end position="823"/>
    </location>
</feature>
<dbReference type="Gene3D" id="3.40.1110.10">
    <property type="entry name" value="Calcium-transporting ATPase, cytoplasmic domain N"/>
    <property type="match status" value="1"/>
</dbReference>
<evidence type="ECO:0000256" key="7">
    <source>
        <dbReference type="ARBA" id="ARBA00023136"/>
    </source>
</evidence>
<dbReference type="SMART" id="SM00831">
    <property type="entry name" value="Cation_ATPase_N"/>
    <property type="match status" value="1"/>
</dbReference>
<feature type="transmembrane region" description="Helical" evidence="8">
    <location>
        <begin position="97"/>
        <end position="113"/>
    </location>
</feature>
<dbReference type="Gene3D" id="1.20.1110.10">
    <property type="entry name" value="Calcium-transporting ATPase, transmembrane domain"/>
    <property type="match status" value="1"/>
</dbReference>
<dbReference type="SFLD" id="SFLDS00003">
    <property type="entry name" value="Haloacid_Dehalogenase"/>
    <property type="match status" value="1"/>
</dbReference>
<dbReference type="InterPro" id="IPR023214">
    <property type="entry name" value="HAD_sf"/>
</dbReference>
<dbReference type="SFLD" id="SFLDG00002">
    <property type="entry name" value="C1.7:_P-type_atpase_like"/>
    <property type="match status" value="1"/>
</dbReference>
<dbReference type="Pfam" id="PF00702">
    <property type="entry name" value="Hydrolase"/>
    <property type="match status" value="1"/>
</dbReference>
<dbReference type="PRINTS" id="PR00119">
    <property type="entry name" value="CATATPASE"/>
</dbReference>
<name>A0ABU5VXW0_9BACT</name>
<feature type="domain" description="Cation-transporting P-type ATPase N-terminal" evidence="9">
    <location>
        <begin position="25"/>
        <end position="93"/>
    </location>
</feature>
<dbReference type="SUPFAM" id="SSF56784">
    <property type="entry name" value="HAD-like"/>
    <property type="match status" value="1"/>
</dbReference>
<dbReference type="InterPro" id="IPR059000">
    <property type="entry name" value="ATPase_P-type_domA"/>
</dbReference>
<evidence type="ECO:0000259" key="9">
    <source>
        <dbReference type="SMART" id="SM00831"/>
    </source>
</evidence>
<dbReference type="NCBIfam" id="TIGR01494">
    <property type="entry name" value="ATPase_P-type"/>
    <property type="match status" value="2"/>
</dbReference>
<feature type="transmembrane region" description="Helical" evidence="8">
    <location>
        <begin position="835"/>
        <end position="859"/>
    </location>
</feature>
<dbReference type="InterPro" id="IPR023298">
    <property type="entry name" value="ATPase_P-typ_TM_dom_sf"/>
</dbReference>
<dbReference type="InterPro" id="IPR018303">
    <property type="entry name" value="ATPase_P-typ_P_site"/>
</dbReference>
<dbReference type="InterPro" id="IPR036412">
    <property type="entry name" value="HAD-like_sf"/>
</dbReference>
<dbReference type="SUPFAM" id="SSF81660">
    <property type="entry name" value="Metal cation-transporting ATPase, ATP-binding domain N"/>
    <property type="match status" value="1"/>
</dbReference>
<keyword evidence="2 8" id="KW-0812">Transmembrane</keyword>
<dbReference type="Pfam" id="PF00690">
    <property type="entry name" value="Cation_ATPase_N"/>
    <property type="match status" value="1"/>
</dbReference>
<feature type="transmembrane region" description="Helical" evidence="8">
    <location>
        <begin position="249"/>
        <end position="267"/>
    </location>
</feature>
<comment type="caution">
    <text evidence="10">The sequence shown here is derived from an EMBL/GenBank/DDBJ whole genome shotgun (WGS) entry which is preliminary data.</text>
</comment>
<evidence type="ECO:0000256" key="8">
    <source>
        <dbReference type="SAM" id="Phobius"/>
    </source>
</evidence>
<evidence type="ECO:0000256" key="4">
    <source>
        <dbReference type="ARBA" id="ARBA00022840"/>
    </source>
</evidence>
<reference evidence="10 11" key="1">
    <citation type="submission" date="2023-11" db="EMBL/GenBank/DDBJ databases">
        <title>A Novel Polar Bacteriovorax (B. antarcticus) Isolated from the Biocrust in Antarctica.</title>
        <authorList>
            <person name="Mun W."/>
            <person name="Choi S.Y."/>
            <person name="Mitchell R.J."/>
        </authorList>
    </citation>
    <scope>NUCLEOTIDE SEQUENCE [LARGE SCALE GENOMIC DNA]</scope>
    <source>
        <strain evidence="10 11">PP10</strain>
    </source>
</reference>
<evidence type="ECO:0000256" key="1">
    <source>
        <dbReference type="ARBA" id="ARBA00004141"/>
    </source>
</evidence>
<organism evidence="10 11">
    <name type="scientific">Bacteriovorax antarcticus</name>
    <dbReference type="NCBI Taxonomy" id="3088717"/>
    <lineage>
        <taxon>Bacteria</taxon>
        <taxon>Pseudomonadati</taxon>
        <taxon>Bdellovibrionota</taxon>
        <taxon>Bacteriovoracia</taxon>
        <taxon>Bacteriovoracales</taxon>
        <taxon>Bacteriovoracaceae</taxon>
        <taxon>Bacteriovorax</taxon>
    </lineage>
</organism>
<keyword evidence="7 8" id="KW-0472">Membrane</keyword>
<dbReference type="Gene3D" id="2.70.150.10">
    <property type="entry name" value="Calcium-transporting ATPase, cytoplasmic transduction domain A"/>
    <property type="match status" value="1"/>
</dbReference>
<gene>
    <name evidence="10" type="ORF">SHI21_16540</name>
</gene>
<accession>A0ABU5VXW0</accession>
<evidence type="ECO:0000313" key="11">
    <source>
        <dbReference type="Proteomes" id="UP001302274"/>
    </source>
</evidence>
<evidence type="ECO:0000256" key="3">
    <source>
        <dbReference type="ARBA" id="ARBA00022741"/>
    </source>
</evidence>
<keyword evidence="5" id="KW-1278">Translocase</keyword>
<dbReference type="RefSeq" id="WP_323578013.1">
    <property type="nucleotide sequence ID" value="NZ_JAYGJQ010000002.1"/>
</dbReference>
<dbReference type="Pfam" id="PF00689">
    <property type="entry name" value="Cation_ATPase_C"/>
    <property type="match status" value="1"/>
</dbReference>
<dbReference type="Proteomes" id="UP001302274">
    <property type="component" value="Unassembled WGS sequence"/>
</dbReference>
<dbReference type="InterPro" id="IPR008250">
    <property type="entry name" value="ATPase_P-typ_transduc_dom_A_sf"/>
</dbReference>
<dbReference type="InterPro" id="IPR004014">
    <property type="entry name" value="ATPase_P-typ_cation-transptr_N"/>
</dbReference>